<evidence type="ECO:0000256" key="1">
    <source>
        <dbReference type="ARBA" id="ARBA00022729"/>
    </source>
</evidence>
<protein>
    <submittedName>
        <fullName evidence="4">Uncharacterized protein</fullName>
    </submittedName>
</protein>
<evidence type="ECO:0000313" key="5">
    <source>
        <dbReference type="Proteomes" id="UP000887567"/>
    </source>
</evidence>
<organism evidence="4 5">
    <name type="scientific">Exaiptasia diaphana</name>
    <name type="common">Tropical sea anemone</name>
    <name type="synonym">Aiptasia pulchella</name>
    <dbReference type="NCBI Taxonomy" id="2652724"/>
    <lineage>
        <taxon>Eukaryota</taxon>
        <taxon>Metazoa</taxon>
        <taxon>Cnidaria</taxon>
        <taxon>Anthozoa</taxon>
        <taxon>Hexacorallia</taxon>
        <taxon>Actiniaria</taxon>
        <taxon>Aiptasiidae</taxon>
        <taxon>Exaiptasia</taxon>
    </lineage>
</organism>
<dbReference type="OMA" id="DEKANCN"/>
<evidence type="ECO:0000256" key="3">
    <source>
        <dbReference type="SAM" id="SignalP"/>
    </source>
</evidence>
<dbReference type="RefSeq" id="XP_020895160.1">
    <property type="nucleotide sequence ID" value="XM_021039501.2"/>
</dbReference>
<keyword evidence="2" id="KW-1015">Disulfide bond</keyword>
<dbReference type="AlphaFoldDB" id="A0A913WWE8"/>
<keyword evidence="5" id="KW-1185">Reference proteome</keyword>
<name>A0A913WWE8_EXADI</name>
<proteinExistence type="predicted"/>
<dbReference type="InterPro" id="IPR045860">
    <property type="entry name" value="Snake_toxin-like_sf"/>
</dbReference>
<dbReference type="Proteomes" id="UP000887567">
    <property type="component" value="Unplaced"/>
</dbReference>
<dbReference type="CDD" id="cd23553">
    <property type="entry name" value="TFP_LU_ECD_Ly6PGE"/>
    <property type="match status" value="1"/>
</dbReference>
<feature type="chain" id="PRO_5037035176" evidence="3">
    <location>
        <begin position="20"/>
        <end position="114"/>
    </location>
</feature>
<dbReference type="GeneID" id="110234143"/>
<sequence>MKTLLALCLLAMVIHSAVSIKCYVCSDNDGNCKKNEISCSSSYDRCAKVFGNGDSKAVAKTCSSEAGCNAAKSLCENSGKCGVSCCEGDLCNATNNMKPLMFVTILAPILAYFL</sequence>
<reference evidence="4" key="1">
    <citation type="submission" date="2022-11" db="UniProtKB">
        <authorList>
            <consortium name="EnsemblMetazoa"/>
        </authorList>
    </citation>
    <scope>IDENTIFICATION</scope>
</reference>
<dbReference type="PANTHER" id="PTHR10036:SF3">
    <property type="entry name" value="PROTEIN SLEEPLESS-RELATED"/>
    <property type="match status" value="1"/>
</dbReference>
<dbReference type="GO" id="GO:0098552">
    <property type="term" value="C:side of membrane"/>
    <property type="evidence" value="ECO:0007669"/>
    <property type="project" value="UniProtKB-KW"/>
</dbReference>
<keyword evidence="1 3" id="KW-0732">Signal</keyword>
<dbReference type="PANTHER" id="PTHR10036">
    <property type="entry name" value="CD59 GLYCOPROTEIN"/>
    <property type="match status" value="1"/>
</dbReference>
<dbReference type="KEGG" id="epa:110234143"/>
<dbReference type="SUPFAM" id="SSF57302">
    <property type="entry name" value="Snake toxin-like"/>
    <property type="match status" value="1"/>
</dbReference>
<accession>A0A913WWE8</accession>
<dbReference type="EnsemblMetazoa" id="XM_021039501.2">
    <property type="protein sequence ID" value="XP_020895160.1"/>
    <property type="gene ID" value="LOC110234143"/>
</dbReference>
<evidence type="ECO:0000256" key="2">
    <source>
        <dbReference type="ARBA" id="ARBA00023157"/>
    </source>
</evidence>
<feature type="signal peptide" evidence="3">
    <location>
        <begin position="1"/>
        <end position="19"/>
    </location>
</feature>
<dbReference type="Gene3D" id="2.10.60.10">
    <property type="entry name" value="CD59"/>
    <property type="match status" value="1"/>
</dbReference>
<evidence type="ECO:0000313" key="4">
    <source>
        <dbReference type="EnsemblMetazoa" id="XP_020895160.1"/>
    </source>
</evidence>
<dbReference type="OrthoDB" id="5963601at2759"/>